<accession>A0A1P8KIU4</accession>
<proteinExistence type="predicted"/>
<reference evidence="1 2" key="1">
    <citation type="submission" date="2017-01" db="EMBL/GenBank/DDBJ databases">
        <title>Genome sequencing of Arcobacter sp. LPB0137.</title>
        <authorList>
            <person name="Lee G.-W."/>
            <person name="Yi H."/>
        </authorList>
    </citation>
    <scope>NUCLEOTIDE SEQUENCE [LARGE SCALE GENOMIC DNA]</scope>
    <source>
        <strain evidence="1 2">LPB0137</strain>
    </source>
</reference>
<name>A0A1P8KIU4_9BACT</name>
<dbReference type="AlphaFoldDB" id="A0A1P8KIU4"/>
<sequence>MSNNINECKVKINHHIKNISEEIKPFTDIFNKIFVFDEILISENGGKTKLNRQILNDQHDLMQNKILLINSELDQSLDVVKTYLEVLLIECNKSSQIETVNLIYDDKNFIDLLEMDLETKVIPRASKKKLLQDVQNLSNIKNKIFNLKYLVTMFDTTIVYKYLNKLGVEDLINSTFIFELIDTFALHFEQLKKFEYVINNFDKEIDDVKDFSVLNYLLELHKRRSDNYIYANFRYKISLDYNIDLNLRKKVKMNILYLENIISSFIEQSCMDLVKKEMKKGKINKLIEVNIFKHKNKLQLVVKNNGFEVKNIHTLFLSDTENKYIIEAKNLAGMLGAAIEITALEDEGMAYSCSFKI</sequence>
<evidence type="ECO:0000313" key="2">
    <source>
        <dbReference type="Proteomes" id="UP000186074"/>
    </source>
</evidence>
<evidence type="ECO:0000313" key="1">
    <source>
        <dbReference type="EMBL" id="APW64454.1"/>
    </source>
</evidence>
<gene>
    <name evidence="1" type="ORF">LPB137_00695</name>
</gene>
<organism evidence="1 2">
    <name type="scientific">Poseidonibacter parvus</name>
    <dbReference type="NCBI Taxonomy" id="1850254"/>
    <lineage>
        <taxon>Bacteria</taxon>
        <taxon>Pseudomonadati</taxon>
        <taxon>Campylobacterota</taxon>
        <taxon>Epsilonproteobacteria</taxon>
        <taxon>Campylobacterales</taxon>
        <taxon>Arcobacteraceae</taxon>
        <taxon>Poseidonibacter</taxon>
    </lineage>
</organism>
<dbReference type="RefSeq" id="WP_076083024.1">
    <property type="nucleotide sequence ID" value="NZ_CP019070.1"/>
</dbReference>
<dbReference type="OrthoDB" id="5343156at2"/>
<protein>
    <submittedName>
        <fullName evidence="1">Uncharacterized protein</fullName>
    </submittedName>
</protein>
<dbReference type="EMBL" id="CP019070">
    <property type="protein sequence ID" value="APW64454.1"/>
    <property type="molecule type" value="Genomic_DNA"/>
</dbReference>
<dbReference type="Proteomes" id="UP000186074">
    <property type="component" value="Chromosome"/>
</dbReference>
<dbReference type="KEGG" id="alp:LPB137_00695"/>
<dbReference type="STRING" id="1850254.LPB137_00695"/>
<keyword evidence="2" id="KW-1185">Reference proteome</keyword>